<dbReference type="Pfam" id="PF05721">
    <property type="entry name" value="PhyH"/>
    <property type="match status" value="1"/>
</dbReference>
<dbReference type="Gene3D" id="2.60.120.620">
    <property type="entry name" value="q2cbj1_9rhob like domain"/>
    <property type="match status" value="1"/>
</dbReference>
<dbReference type="InterPro" id="IPR008775">
    <property type="entry name" value="Phytyl_CoA_dOase-like"/>
</dbReference>
<dbReference type="PANTHER" id="PTHR20883">
    <property type="entry name" value="PHYTANOYL-COA DIOXYGENASE DOMAIN CONTAINING 1"/>
    <property type="match status" value="1"/>
</dbReference>
<dbReference type="AlphaFoldDB" id="A0A7M5VE96"/>
<dbReference type="EnsemblMetazoa" id="CLYHEMT011568.1">
    <property type="protein sequence ID" value="CLYHEMP011568.1"/>
    <property type="gene ID" value="CLYHEMG011568"/>
</dbReference>
<dbReference type="OrthoDB" id="445007at2759"/>
<evidence type="ECO:0008006" key="4">
    <source>
        <dbReference type="Google" id="ProtNLM"/>
    </source>
</evidence>
<sequence>MALSVAATIRKTRCLSNVRYFGALGTNLQRGLVTKAQQDEFEENGVICLRNVFNQHWLKTVEKGIHQNILSPSLHCDWLTNEKDGKSLFFNDYFNFNNIYEYNSYVRESPVTEIAQEITNSKKMGLFHEHVFYKDKGSMRETPWHHDQAYYPFDGNKNCSIWMPTRQVSKSCSLKFIKGSHHINKWFVPRLFKSNENYIDIDELPQEEREKAHDIREVVDGVKDKDILQWHLQPGDCLVFHMKTIHGTDSSFSNQKRIVISTRWLGEDITYCQRPWPTSPPKEFLPKDLNFDDFIVENKHFMGQVKKMYNDGEEDKLYNRLSS</sequence>
<dbReference type="RefSeq" id="XP_066930174.1">
    <property type="nucleotide sequence ID" value="XM_067074073.1"/>
</dbReference>
<dbReference type="PANTHER" id="PTHR20883:SF49">
    <property type="entry name" value="PHYTANOYL-COA DIOXYGENASE"/>
    <property type="match status" value="1"/>
</dbReference>
<protein>
    <recommendedName>
        <fullName evidence="4">Phytanoyl-CoA dioxygenase</fullName>
    </recommendedName>
</protein>
<accession>A0A7M5VE96</accession>
<organism evidence="2 3">
    <name type="scientific">Clytia hemisphaerica</name>
    <dbReference type="NCBI Taxonomy" id="252671"/>
    <lineage>
        <taxon>Eukaryota</taxon>
        <taxon>Metazoa</taxon>
        <taxon>Cnidaria</taxon>
        <taxon>Hydrozoa</taxon>
        <taxon>Hydroidolina</taxon>
        <taxon>Leptothecata</taxon>
        <taxon>Obeliida</taxon>
        <taxon>Clytiidae</taxon>
        <taxon>Clytia</taxon>
    </lineage>
</organism>
<comment type="cofactor">
    <cofactor evidence="1">
        <name>Fe cation</name>
        <dbReference type="ChEBI" id="CHEBI:24875"/>
    </cofactor>
</comment>
<reference evidence="2" key="1">
    <citation type="submission" date="2021-01" db="UniProtKB">
        <authorList>
            <consortium name="EnsemblMetazoa"/>
        </authorList>
    </citation>
    <scope>IDENTIFICATION</scope>
</reference>
<dbReference type="Proteomes" id="UP000594262">
    <property type="component" value="Unplaced"/>
</dbReference>
<evidence type="ECO:0000256" key="1">
    <source>
        <dbReference type="ARBA" id="ARBA00001962"/>
    </source>
</evidence>
<dbReference type="SUPFAM" id="SSF51197">
    <property type="entry name" value="Clavaminate synthase-like"/>
    <property type="match status" value="1"/>
</dbReference>
<proteinExistence type="predicted"/>
<evidence type="ECO:0000313" key="3">
    <source>
        <dbReference type="Proteomes" id="UP000594262"/>
    </source>
</evidence>
<keyword evidence="3" id="KW-1185">Reference proteome</keyword>
<evidence type="ECO:0000313" key="2">
    <source>
        <dbReference type="EnsemblMetazoa" id="CLYHEMP011568.1"/>
    </source>
</evidence>
<name>A0A7M5VE96_9CNID</name>
<dbReference type="GeneID" id="136817756"/>